<dbReference type="FunFam" id="3.40.50.300:FF:000415">
    <property type="entry name" value="ADP-ribosylation factor-like GTPase 13B"/>
    <property type="match status" value="1"/>
</dbReference>
<feature type="binding site" evidence="3">
    <location>
        <position position="73"/>
    </location>
    <ligand>
        <name>GTP</name>
        <dbReference type="ChEBI" id="CHEBI:37565"/>
    </ligand>
</feature>
<dbReference type="GO" id="GO:0003924">
    <property type="term" value="F:GTPase activity"/>
    <property type="evidence" value="ECO:0007669"/>
    <property type="project" value="InterPro"/>
</dbReference>
<dbReference type="InterPro" id="IPR051995">
    <property type="entry name" value="Ciliary_GTPase"/>
</dbReference>
<feature type="compositionally biased region" description="Polar residues" evidence="6">
    <location>
        <begin position="507"/>
        <end position="516"/>
    </location>
</feature>
<evidence type="ECO:0000256" key="2">
    <source>
        <dbReference type="ARBA" id="ARBA00023134"/>
    </source>
</evidence>
<evidence type="ECO:0000256" key="3">
    <source>
        <dbReference type="PIRSR" id="PIRSR606689-1"/>
    </source>
</evidence>
<keyword evidence="8" id="KW-1185">Reference proteome</keyword>
<feature type="compositionally biased region" description="Polar residues" evidence="6">
    <location>
        <begin position="468"/>
        <end position="480"/>
    </location>
</feature>
<dbReference type="InterPro" id="IPR005225">
    <property type="entry name" value="Small_GTP-bd"/>
</dbReference>
<dbReference type="GO" id="GO:0051649">
    <property type="term" value="P:establishment of localization in cell"/>
    <property type="evidence" value="ECO:0007669"/>
    <property type="project" value="UniProtKB-ARBA"/>
</dbReference>
<dbReference type="GO" id="GO:0016192">
    <property type="term" value="P:vesicle-mediated transport"/>
    <property type="evidence" value="ECO:0007669"/>
    <property type="project" value="UniProtKB-ARBA"/>
</dbReference>
<dbReference type="PANTHER" id="PTHR46090">
    <property type="entry name" value="ADP-RIBOSYLATION FACTOR-LIKE PROTEIN 13B"/>
    <property type="match status" value="1"/>
</dbReference>
<dbReference type="SUPFAM" id="SSF52540">
    <property type="entry name" value="P-loop containing nucleoside triphosphate hydrolases"/>
    <property type="match status" value="1"/>
</dbReference>
<name>A0A2J7QK86_9NEOP</name>
<evidence type="ECO:0000256" key="5">
    <source>
        <dbReference type="SAM" id="Coils"/>
    </source>
</evidence>
<feature type="binding site" evidence="4">
    <location>
        <position position="51"/>
    </location>
    <ligand>
        <name>Mg(2+)</name>
        <dbReference type="ChEBI" id="CHEBI:18420"/>
    </ligand>
</feature>
<dbReference type="InterPro" id="IPR006689">
    <property type="entry name" value="Small_GTPase_ARF/SAR"/>
</dbReference>
<dbReference type="PANTHER" id="PTHR46090:SF2">
    <property type="entry name" value="ADP-RIBOSYLATION FACTOR-LIKE PROTEIN 13B"/>
    <property type="match status" value="1"/>
</dbReference>
<dbReference type="SMART" id="SM00177">
    <property type="entry name" value="ARF"/>
    <property type="match status" value="1"/>
</dbReference>
<comment type="caution">
    <text evidence="7">The sequence shown here is derived from an EMBL/GenBank/DDBJ whole genome shotgun (WGS) entry which is preliminary data.</text>
</comment>
<evidence type="ECO:0000256" key="6">
    <source>
        <dbReference type="SAM" id="MobiDB-lite"/>
    </source>
</evidence>
<dbReference type="GO" id="GO:0060170">
    <property type="term" value="C:ciliary membrane"/>
    <property type="evidence" value="ECO:0007669"/>
    <property type="project" value="TreeGrafter"/>
</dbReference>
<feature type="compositionally biased region" description="Basic and acidic residues" evidence="6">
    <location>
        <begin position="496"/>
        <end position="505"/>
    </location>
</feature>
<keyword evidence="4" id="KW-0479">Metal-binding</keyword>
<feature type="region of interest" description="Disordered" evidence="6">
    <location>
        <begin position="468"/>
        <end position="516"/>
    </location>
</feature>
<dbReference type="GO" id="GO:1905515">
    <property type="term" value="P:non-motile cilium assembly"/>
    <property type="evidence" value="ECO:0007669"/>
    <property type="project" value="TreeGrafter"/>
</dbReference>
<dbReference type="OrthoDB" id="14717at2759"/>
<evidence type="ECO:0000313" key="7">
    <source>
        <dbReference type="EMBL" id="PNF28988.1"/>
    </source>
</evidence>
<dbReference type="GO" id="GO:0046872">
    <property type="term" value="F:metal ion binding"/>
    <property type="evidence" value="ECO:0007669"/>
    <property type="project" value="UniProtKB-KW"/>
</dbReference>
<dbReference type="GO" id="GO:0097730">
    <property type="term" value="C:non-motile cilium"/>
    <property type="evidence" value="ECO:0007669"/>
    <property type="project" value="TreeGrafter"/>
</dbReference>
<dbReference type="SMART" id="SM00178">
    <property type="entry name" value="SAR"/>
    <property type="match status" value="1"/>
</dbReference>
<dbReference type="AlphaFoldDB" id="A0A2J7QK86"/>
<dbReference type="NCBIfam" id="TIGR00231">
    <property type="entry name" value="small_GTP"/>
    <property type="match status" value="1"/>
</dbReference>
<evidence type="ECO:0008006" key="9">
    <source>
        <dbReference type="Google" id="ProtNLM"/>
    </source>
</evidence>
<feature type="compositionally biased region" description="Polar residues" evidence="6">
    <location>
        <begin position="608"/>
        <end position="628"/>
    </location>
</feature>
<dbReference type="PRINTS" id="PR00328">
    <property type="entry name" value="SAR1GTPBP"/>
</dbReference>
<proteinExistence type="predicted"/>
<feature type="binding site" evidence="3">
    <location>
        <begin position="129"/>
        <end position="132"/>
    </location>
    <ligand>
        <name>GTP</name>
        <dbReference type="ChEBI" id="CHEBI:37565"/>
    </ligand>
</feature>
<feature type="binding site" evidence="4">
    <location>
        <position position="34"/>
    </location>
    <ligand>
        <name>Mg(2+)</name>
        <dbReference type="ChEBI" id="CHEBI:18420"/>
    </ligand>
</feature>
<evidence type="ECO:0000256" key="1">
    <source>
        <dbReference type="ARBA" id="ARBA00022741"/>
    </source>
</evidence>
<dbReference type="EMBL" id="NEVH01013277">
    <property type="protein sequence ID" value="PNF28988.1"/>
    <property type="molecule type" value="Genomic_DNA"/>
</dbReference>
<protein>
    <recommendedName>
        <fullName evidence="9">ADP-ribosylation factor-like protein 13B</fullName>
    </recommendedName>
</protein>
<dbReference type="Gene3D" id="3.40.50.300">
    <property type="entry name" value="P-loop containing nucleotide triphosphate hydrolases"/>
    <property type="match status" value="1"/>
</dbReference>
<organism evidence="7 8">
    <name type="scientific">Cryptotermes secundus</name>
    <dbReference type="NCBI Taxonomy" id="105785"/>
    <lineage>
        <taxon>Eukaryota</taxon>
        <taxon>Metazoa</taxon>
        <taxon>Ecdysozoa</taxon>
        <taxon>Arthropoda</taxon>
        <taxon>Hexapoda</taxon>
        <taxon>Insecta</taxon>
        <taxon>Pterygota</taxon>
        <taxon>Neoptera</taxon>
        <taxon>Polyneoptera</taxon>
        <taxon>Dictyoptera</taxon>
        <taxon>Blattodea</taxon>
        <taxon>Blattoidea</taxon>
        <taxon>Termitoidae</taxon>
        <taxon>Kalotermitidae</taxon>
        <taxon>Cryptotermitinae</taxon>
        <taxon>Cryptotermes</taxon>
    </lineage>
</organism>
<dbReference type="InterPro" id="IPR027417">
    <property type="entry name" value="P-loop_NTPase"/>
</dbReference>
<dbReference type="STRING" id="105785.A0A2J7QK86"/>
<feature type="binding site" evidence="3">
    <location>
        <begin position="27"/>
        <end position="34"/>
    </location>
    <ligand>
        <name>GTP</name>
        <dbReference type="ChEBI" id="CHEBI:37565"/>
    </ligand>
</feature>
<feature type="non-terminal residue" evidence="7">
    <location>
        <position position="667"/>
    </location>
</feature>
<feature type="coiled-coil region" evidence="5">
    <location>
        <begin position="204"/>
        <end position="231"/>
    </location>
</feature>
<gene>
    <name evidence="7" type="ORF">B7P43_G15101</name>
</gene>
<dbReference type="GO" id="GO:0005525">
    <property type="term" value="F:GTP binding"/>
    <property type="evidence" value="ECO:0007669"/>
    <property type="project" value="UniProtKB-KW"/>
</dbReference>
<sequence>MGNCCHPFGLTKTSKSQQKKIVLLLVGLDNAGKTTAAKNLVGEPLDTVVPTVGFSSVSLTHRGYCVVIYDLGGGPQIREIWHRYFVDVHGVIFVVDASDMSRLEEGRGVLENLLSHEKLAGKPVLLLANKQDCEGALDELDVVERLNVEAVVNQHRCHTLVEMCTATAVKNSHRKLDTAIHNGFRWLINCIIRDYSNLNSRVESDVAVQRKQEEQEKKERLERIRKAREERGEDIAGGITVNGICNGEIHDDSDGDIVMADPFRPIADIMEDIKSPVPPIVEPELNTRVILVKESPKKIQPSNEGKENHFDGWDSNRQTSNVKRFVDIDGDEVVLVASARSGESLISGADDKNSLGSAVIVGEFPSPSHSVTELIKDQLELEVLQRKKRRFLHRMNRTAPAPLGPASSLDETDLAEIRKCNLKQEKSKPMFLRKQAFVKEIGMSQESPVSLKKKQCADKSNLFCFSTGSTSSEHLASSDSGSEKQKSFHETNSSDGKNRNIEHKLTNTRVTPMNAETSLPNSFIERGFQLPAESRKVTAVKQIKQISSRYSSSQSHKGSKEDGIAACHQLSDAEKSTPKERQSVENHSKDPSRQNSAQQDEMRVKKQLSVNETSSEGTRSQMGSQHLTDSGFVSPKNVLPPIQFTSSVDKPPWILPPLLSERKHSSQ</sequence>
<reference evidence="7 8" key="1">
    <citation type="submission" date="2017-12" db="EMBL/GenBank/DDBJ databases">
        <title>Hemimetabolous genomes reveal molecular basis of termite eusociality.</title>
        <authorList>
            <person name="Harrison M.C."/>
            <person name="Jongepier E."/>
            <person name="Robertson H.M."/>
            <person name="Arning N."/>
            <person name="Bitard-Feildel T."/>
            <person name="Chao H."/>
            <person name="Childers C.P."/>
            <person name="Dinh H."/>
            <person name="Doddapaneni H."/>
            <person name="Dugan S."/>
            <person name="Gowin J."/>
            <person name="Greiner C."/>
            <person name="Han Y."/>
            <person name="Hu H."/>
            <person name="Hughes D.S.T."/>
            <person name="Huylmans A.-K."/>
            <person name="Kemena C."/>
            <person name="Kremer L.P.M."/>
            <person name="Lee S.L."/>
            <person name="Lopez-Ezquerra A."/>
            <person name="Mallet L."/>
            <person name="Monroy-Kuhn J.M."/>
            <person name="Moser A."/>
            <person name="Murali S.C."/>
            <person name="Muzny D.M."/>
            <person name="Otani S."/>
            <person name="Piulachs M.-D."/>
            <person name="Poelchau M."/>
            <person name="Qu J."/>
            <person name="Schaub F."/>
            <person name="Wada-Katsumata A."/>
            <person name="Worley K.C."/>
            <person name="Xie Q."/>
            <person name="Ylla G."/>
            <person name="Poulsen M."/>
            <person name="Gibbs R.A."/>
            <person name="Schal C."/>
            <person name="Richards S."/>
            <person name="Belles X."/>
            <person name="Korb J."/>
            <person name="Bornberg-Bauer E."/>
        </authorList>
    </citation>
    <scope>NUCLEOTIDE SEQUENCE [LARGE SCALE GENOMIC DNA]</scope>
    <source>
        <tissue evidence="7">Whole body</tissue>
    </source>
</reference>
<keyword evidence="2 3" id="KW-0342">GTP-binding</keyword>
<feature type="region of interest" description="Disordered" evidence="6">
    <location>
        <begin position="571"/>
        <end position="667"/>
    </location>
</feature>
<evidence type="ECO:0000313" key="8">
    <source>
        <dbReference type="Proteomes" id="UP000235965"/>
    </source>
</evidence>
<feature type="compositionally biased region" description="Basic and acidic residues" evidence="6">
    <location>
        <begin position="571"/>
        <end position="592"/>
    </location>
</feature>
<dbReference type="Pfam" id="PF00025">
    <property type="entry name" value="Arf"/>
    <property type="match status" value="1"/>
</dbReference>
<keyword evidence="1 3" id="KW-0547">Nucleotide-binding</keyword>
<dbReference type="GO" id="GO:0097500">
    <property type="term" value="P:receptor localization to non-motile cilium"/>
    <property type="evidence" value="ECO:0007669"/>
    <property type="project" value="TreeGrafter"/>
</dbReference>
<keyword evidence="4" id="KW-0460">Magnesium</keyword>
<accession>A0A2J7QK86</accession>
<dbReference type="Proteomes" id="UP000235965">
    <property type="component" value="Unassembled WGS sequence"/>
</dbReference>
<dbReference type="InParanoid" id="A0A2J7QK86"/>
<evidence type="ECO:0000256" key="4">
    <source>
        <dbReference type="PIRSR" id="PIRSR606689-2"/>
    </source>
</evidence>
<keyword evidence="5" id="KW-0175">Coiled coil</keyword>